<comment type="caution">
    <text evidence="2">The sequence shown here is derived from an EMBL/GenBank/DDBJ whole genome shotgun (WGS) entry which is preliminary data.</text>
</comment>
<reference evidence="2 3" key="1">
    <citation type="submission" date="2020-04" db="EMBL/GenBank/DDBJ databases">
        <authorList>
            <person name="Wallbank WR R."/>
            <person name="Pardo Diaz C."/>
            <person name="Kozak K."/>
            <person name="Martin S."/>
            <person name="Jiggins C."/>
            <person name="Moest M."/>
            <person name="Warren A I."/>
            <person name="Byers J.R.P. K."/>
            <person name="Montejo-Kovacevich G."/>
            <person name="Yen C E."/>
        </authorList>
    </citation>
    <scope>NUCLEOTIDE SEQUENCE [LARGE SCALE GENOMIC DNA]</scope>
</reference>
<protein>
    <submittedName>
        <fullName evidence="2">Uncharacterized protein</fullName>
    </submittedName>
</protein>
<proteinExistence type="predicted"/>
<dbReference type="EMBL" id="CADEBC010000123">
    <property type="protein sequence ID" value="CAB3223017.1"/>
    <property type="molecule type" value="Genomic_DNA"/>
</dbReference>
<name>A0A8S0YY78_ARCPL</name>
<feature type="transmembrane region" description="Helical" evidence="1">
    <location>
        <begin position="20"/>
        <end position="37"/>
    </location>
</feature>
<evidence type="ECO:0000256" key="1">
    <source>
        <dbReference type="SAM" id="Phobius"/>
    </source>
</evidence>
<evidence type="ECO:0000313" key="2">
    <source>
        <dbReference type="EMBL" id="CAB3223017.1"/>
    </source>
</evidence>
<accession>A0A8S0YY78</accession>
<keyword evidence="1" id="KW-0472">Membrane</keyword>
<keyword evidence="1" id="KW-0812">Transmembrane</keyword>
<dbReference type="OrthoDB" id="7026358at2759"/>
<gene>
    <name evidence="2" type="ORF">APLA_LOCUS1435</name>
</gene>
<organism evidence="2 3">
    <name type="scientific">Arctia plantaginis</name>
    <name type="common">Wood tiger moth</name>
    <name type="synonym">Phalaena plantaginis</name>
    <dbReference type="NCBI Taxonomy" id="874455"/>
    <lineage>
        <taxon>Eukaryota</taxon>
        <taxon>Metazoa</taxon>
        <taxon>Ecdysozoa</taxon>
        <taxon>Arthropoda</taxon>
        <taxon>Hexapoda</taxon>
        <taxon>Insecta</taxon>
        <taxon>Pterygota</taxon>
        <taxon>Neoptera</taxon>
        <taxon>Endopterygota</taxon>
        <taxon>Lepidoptera</taxon>
        <taxon>Glossata</taxon>
        <taxon>Ditrysia</taxon>
        <taxon>Noctuoidea</taxon>
        <taxon>Erebidae</taxon>
        <taxon>Arctiinae</taxon>
        <taxon>Arctia</taxon>
    </lineage>
</organism>
<feature type="transmembrane region" description="Helical" evidence="1">
    <location>
        <begin position="58"/>
        <end position="80"/>
    </location>
</feature>
<dbReference type="AlphaFoldDB" id="A0A8S0YY78"/>
<evidence type="ECO:0000313" key="3">
    <source>
        <dbReference type="Proteomes" id="UP000494106"/>
    </source>
</evidence>
<dbReference type="Proteomes" id="UP000494106">
    <property type="component" value="Unassembled WGS sequence"/>
</dbReference>
<keyword evidence="1" id="KW-1133">Transmembrane helix</keyword>
<keyword evidence="3" id="KW-1185">Reference proteome</keyword>
<sequence length="90" mass="10613">MIKYFLEDNDPENLSYTLSLKTGCIFIASFGILLWCSDLLFDKRYKIVTYLNESRYKLLYSVVFTLYVTCILALIIHIIIHYRVVSFIIS</sequence>